<dbReference type="Gene3D" id="1.10.472.80">
    <property type="entry name" value="Ypt/Rab-GAP domain of gyp1p, domain 3"/>
    <property type="match status" value="1"/>
</dbReference>
<dbReference type="InterPro" id="IPR006571">
    <property type="entry name" value="TLDc_dom"/>
</dbReference>
<gene>
    <name evidence="16" type="ORF">CVLEPA_LOCUS20209</name>
</gene>
<evidence type="ECO:0000256" key="6">
    <source>
        <dbReference type="ARBA" id="ARBA00014206"/>
    </source>
</evidence>
<protein>
    <recommendedName>
        <fullName evidence="12">Oxidation resistance protein 1</fullName>
    </recommendedName>
    <alternativeName>
        <fullName evidence="6">TBC1 domain family member 24</fullName>
    </alternativeName>
</protein>
<comment type="function">
    <text evidence="13">May act as a GTPase-activating protein for Rab family protein(s). Involved in neuronal projections development, probably through a negative modulation of ARF6 function. Involved in the regulation of synaptic vesicle trafficking.</text>
</comment>
<dbReference type="Proteomes" id="UP001642483">
    <property type="component" value="Unassembled WGS sequence"/>
</dbReference>
<sequence length="612" mass="68570">MMTLKAMHQSGAGDNVTPFSGFTDLNQLSQVLKGATRPASPTTVSNIIELPLSQNKKALKSYLREKLFPVNHDIRTVLYKTLAKRIECNESMFGSQLYNDFIRETFPDTSSQYSEIPLPNIVDAAELTYFYLNDEGIQTLHKILACIALHFPQVSYSPVLGIAVALFLHYDDDPAQVFSHACRLIFASSKQAHYLDISKLETDASAVLLKDLSQRYTSSSHKSLLSLTSDPLTVYREWIRCLFHGLPFTYIVVLFDMYLLEGYKSLYRVSLAILKFYRKMGVSSSTDIVNAVFQFVEGIESRINVNLLFRKAFGFKMPPSKDVKKLHRRIQSNLSQNPVNTTELKHYRNPWTYFSLVRDVQSDIVNETLLSTLYCHIPEQFALYKPKVVFSTNVNGYSLQALYSYSGEMEPTILLIKTTGDEVLGAYLSSPLKERRETSGYFGTGETFIFSLQPEAQIYAWVEVAPKKEDPGRDHQKNSKVLPPVKPPIKSGKGITLPPIRYEVSLTPNTPQPRPVSESVSLPPLVGVSCSPSSQSSLKCSELENDNEKRNMFIMASETGLAIGGGGGYGLFVDTSLRNGQSQRCATFANQPLVPHEVFVCSVVEVLVFVKE</sequence>
<dbReference type="SMART" id="SM00584">
    <property type="entry name" value="TLDc"/>
    <property type="match status" value="1"/>
</dbReference>
<organism evidence="16 17">
    <name type="scientific">Clavelina lepadiformis</name>
    <name type="common">Light-bulb sea squirt</name>
    <name type="synonym">Ascidia lepadiformis</name>
    <dbReference type="NCBI Taxonomy" id="159417"/>
    <lineage>
        <taxon>Eukaryota</taxon>
        <taxon>Metazoa</taxon>
        <taxon>Chordata</taxon>
        <taxon>Tunicata</taxon>
        <taxon>Ascidiacea</taxon>
        <taxon>Aplousobranchia</taxon>
        <taxon>Clavelinidae</taxon>
        <taxon>Clavelina</taxon>
    </lineage>
</organism>
<comment type="subcellular location">
    <subcellularLocation>
        <location evidence="1">Cytoplasmic vesicle membrane</location>
    </subcellularLocation>
    <subcellularLocation>
        <location evidence="3">Endomembrane system</location>
        <topology evidence="3">Peripheral membrane protein</topology>
    </subcellularLocation>
    <subcellularLocation>
        <location evidence="2">Mitochondrion</location>
    </subcellularLocation>
    <subcellularLocation>
        <location evidence="11">Synapse</location>
    </subcellularLocation>
</comment>
<accession>A0ABP0G9N5</accession>
<comment type="subunit">
    <text evidence="5">Interacts with ARF6.</text>
</comment>
<name>A0ABP0G9N5_CLALP</name>
<evidence type="ECO:0000256" key="14">
    <source>
        <dbReference type="SAM" id="MobiDB-lite"/>
    </source>
</evidence>
<dbReference type="SUPFAM" id="SSF47923">
    <property type="entry name" value="Ypt/Rab-GAP domain of gyp1p"/>
    <property type="match status" value="1"/>
</dbReference>
<keyword evidence="10" id="KW-0968">Cytoplasmic vesicle</keyword>
<dbReference type="InterPro" id="IPR000195">
    <property type="entry name" value="Rab-GAP-TBC_dom"/>
</dbReference>
<dbReference type="PANTHER" id="PTHR23354:SF62">
    <property type="entry name" value="MUSTARD, ISOFORM V"/>
    <property type="match status" value="1"/>
</dbReference>
<evidence type="ECO:0000256" key="5">
    <source>
        <dbReference type="ARBA" id="ARBA00011546"/>
    </source>
</evidence>
<reference evidence="16 17" key="1">
    <citation type="submission" date="2024-02" db="EMBL/GenBank/DDBJ databases">
        <authorList>
            <person name="Daric V."/>
            <person name="Darras S."/>
        </authorList>
    </citation>
    <scope>NUCLEOTIDE SEQUENCE [LARGE SCALE GENOMIC DNA]</scope>
</reference>
<dbReference type="PANTHER" id="PTHR23354">
    <property type="entry name" value="NUCLEOLAR PROTEIN 7/ESTROGEN RECEPTOR COACTIVATOR-RELATED"/>
    <property type="match status" value="1"/>
</dbReference>
<evidence type="ECO:0000256" key="2">
    <source>
        <dbReference type="ARBA" id="ARBA00004173"/>
    </source>
</evidence>
<evidence type="ECO:0000256" key="12">
    <source>
        <dbReference type="ARBA" id="ARBA00040604"/>
    </source>
</evidence>
<feature type="region of interest" description="Disordered" evidence="14">
    <location>
        <begin position="469"/>
        <end position="488"/>
    </location>
</feature>
<evidence type="ECO:0000256" key="11">
    <source>
        <dbReference type="ARBA" id="ARBA00034103"/>
    </source>
</evidence>
<evidence type="ECO:0000313" key="17">
    <source>
        <dbReference type="Proteomes" id="UP001642483"/>
    </source>
</evidence>
<dbReference type="Pfam" id="PF00566">
    <property type="entry name" value="RabGAP-TBC"/>
    <property type="match status" value="1"/>
</dbReference>
<comment type="similarity">
    <text evidence="4">Belongs to the OXR1 family.</text>
</comment>
<keyword evidence="8" id="KW-0496">Mitochondrion</keyword>
<evidence type="ECO:0000259" key="15">
    <source>
        <dbReference type="PROSITE" id="PS51886"/>
    </source>
</evidence>
<evidence type="ECO:0000256" key="10">
    <source>
        <dbReference type="ARBA" id="ARBA00023329"/>
    </source>
</evidence>
<dbReference type="PROSITE" id="PS51886">
    <property type="entry name" value="TLDC"/>
    <property type="match status" value="1"/>
</dbReference>
<proteinExistence type="inferred from homology"/>
<evidence type="ECO:0000256" key="9">
    <source>
        <dbReference type="ARBA" id="ARBA00023136"/>
    </source>
</evidence>
<dbReference type="SMART" id="SM00164">
    <property type="entry name" value="TBC"/>
    <property type="match status" value="1"/>
</dbReference>
<keyword evidence="9" id="KW-0472">Membrane</keyword>
<feature type="domain" description="TLDc" evidence="15">
    <location>
        <begin position="363"/>
        <end position="612"/>
    </location>
</feature>
<comment type="caution">
    <text evidence="16">The sequence shown here is derived from an EMBL/GenBank/DDBJ whole genome shotgun (WGS) entry which is preliminary data.</text>
</comment>
<dbReference type="Pfam" id="PF07534">
    <property type="entry name" value="TLD"/>
    <property type="match status" value="2"/>
</dbReference>
<keyword evidence="17" id="KW-1185">Reference proteome</keyword>
<evidence type="ECO:0000256" key="4">
    <source>
        <dbReference type="ARBA" id="ARBA00009540"/>
    </source>
</evidence>
<evidence type="ECO:0000256" key="8">
    <source>
        <dbReference type="ARBA" id="ARBA00023128"/>
    </source>
</evidence>
<keyword evidence="7" id="KW-0770">Synapse</keyword>
<evidence type="ECO:0000256" key="1">
    <source>
        <dbReference type="ARBA" id="ARBA00004156"/>
    </source>
</evidence>
<evidence type="ECO:0000313" key="16">
    <source>
        <dbReference type="EMBL" id="CAK8688183.1"/>
    </source>
</evidence>
<dbReference type="EMBL" id="CAWYQH010000108">
    <property type="protein sequence ID" value="CAK8688183.1"/>
    <property type="molecule type" value="Genomic_DNA"/>
</dbReference>
<evidence type="ECO:0000256" key="13">
    <source>
        <dbReference type="ARBA" id="ARBA00046245"/>
    </source>
</evidence>
<evidence type="ECO:0000256" key="7">
    <source>
        <dbReference type="ARBA" id="ARBA00023018"/>
    </source>
</evidence>
<evidence type="ECO:0000256" key="3">
    <source>
        <dbReference type="ARBA" id="ARBA00004184"/>
    </source>
</evidence>
<dbReference type="InterPro" id="IPR035969">
    <property type="entry name" value="Rab-GAP_TBC_sf"/>
</dbReference>